<reference evidence="1" key="2">
    <citation type="journal article" date="2015" name="Fish Shellfish Immunol.">
        <title>Early steps in the European eel (Anguilla anguilla)-Vibrio vulnificus interaction in the gills: Role of the RtxA13 toxin.</title>
        <authorList>
            <person name="Callol A."/>
            <person name="Pajuelo D."/>
            <person name="Ebbesson L."/>
            <person name="Teles M."/>
            <person name="MacKenzie S."/>
            <person name="Amaro C."/>
        </authorList>
    </citation>
    <scope>NUCLEOTIDE SEQUENCE</scope>
</reference>
<dbReference type="EMBL" id="GBXM01011808">
    <property type="protein sequence ID" value="JAH96769.1"/>
    <property type="molecule type" value="Transcribed_RNA"/>
</dbReference>
<reference evidence="1" key="1">
    <citation type="submission" date="2014-11" db="EMBL/GenBank/DDBJ databases">
        <authorList>
            <person name="Amaro Gonzalez C."/>
        </authorList>
    </citation>
    <scope>NUCLEOTIDE SEQUENCE</scope>
</reference>
<name>A0A0E9X2H1_ANGAN</name>
<accession>A0A0E9X2H1</accession>
<protein>
    <submittedName>
        <fullName evidence="1">Uncharacterized protein</fullName>
    </submittedName>
</protein>
<proteinExistence type="predicted"/>
<sequence>MEMVVAQEYELNTGVWGAGTANCCSYSVQLQSIPPEHRAATITVESTTQIHISLPFRYFQIVWSSLSRMPSKLLFHAILYKLLNMQDYFATLKTSCCL</sequence>
<dbReference type="AlphaFoldDB" id="A0A0E9X2H1"/>
<organism evidence="1">
    <name type="scientific">Anguilla anguilla</name>
    <name type="common">European freshwater eel</name>
    <name type="synonym">Muraena anguilla</name>
    <dbReference type="NCBI Taxonomy" id="7936"/>
    <lineage>
        <taxon>Eukaryota</taxon>
        <taxon>Metazoa</taxon>
        <taxon>Chordata</taxon>
        <taxon>Craniata</taxon>
        <taxon>Vertebrata</taxon>
        <taxon>Euteleostomi</taxon>
        <taxon>Actinopterygii</taxon>
        <taxon>Neopterygii</taxon>
        <taxon>Teleostei</taxon>
        <taxon>Anguilliformes</taxon>
        <taxon>Anguillidae</taxon>
        <taxon>Anguilla</taxon>
    </lineage>
</organism>
<evidence type="ECO:0000313" key="1">
    <source>
        <dbReference type="EMBL" id="JAH96769.1"/>
    </source>
</evidence>